<keyword evidence="3" id="KW-1185">Reference proteome</keyword>
<reference evidence="2 3" key="1">
    <citation type="submission" date="2019-09" db="EMBL/GenBank/DDBJ databases">
        <title>Bird 10,000 Genomes (B10K) Project - Family phase.</title>
        <authorList>
            <person name="Zhang G."/>
        </authorList>
    </citation>
    <scope>NUCLEOTIDE SEQUENCE [LARGE SCALE GENOMIC DNA]</scope>
    <source>
        <strain evidence="2">B10K-DU-001-66</strain>
        <tissue evidence="2">Muscle</tissue>
    </source>
</reference>
<gene>
    <name evidence="2" type="primary">Cker1_2</name>
    <name evidence="2" type="ORF">POLCAE_R15095</name>
</gene>
<evidence type="ECO:0000313" key="3">
    <source>
        <dbReference type="Proteomes" id="UP000573697"/>
    </source>
</evidence>
<dbReference type="GO" id="GO:0005200">
    <property type="term" value="F:structural constituent of cytoskeleton"/>
    <property type="evidence" value="ECO:0007669"/>
    <property type="project" value="InterPro"/>
</dbReference>
<comment type="similarity">
    <text evidence="1">Belongs to the avian keratin family.</text>
</comment>
<dbReference type="InterPro" id="IPR003461">
    <property type="entry name" value="Keratin"/>
</dbReference>
<proteinExistence type="inferred from homology"/>
<name>A0A7K5ER63_POLCE</name>
<feature type="non-terminal residue" evidence="2">
    <location>
        <position position="122"/>
    </location>
</feature>
<sequence length="122" mass="13140">MSPFHALCLPAGLAFPEPFAVTRSDTCTIRYPDTVLDIVEPHQPPYSLIFPGPTLTTFPQQSLVASAALPELRELLGPRPFPVLGGRCGGEGGSHTWGTFWVDPPFPPHSPPPFCCGTCRPT</sequence>
<dbReference type="AlphaFoldDB" id="A0A7K5ER63"/>
<comment type="subunit">
    <text evidence="1">The avian keratins (F-ker, S-ker, C-ker and B-ker) are a complex mixture of very similar polypeptides.</text>
</comment>
<dbReference type="Proteomes" id="UP000573697">
    <property type="component" value="Unassembled WGS sequence"/>
</dbReference>
<dbReference type="Pfam" id="PF02422">
    <property type="entry name" value="Keratin"/>
    <property type="match status" value="1"/>
</dbReference>
<evidence type="ECO:0000313" key="2">
    <source>
        <dbReference type="EMBL" id="NWS35148.1"/>
    </source>
</evidence>
<feature type="non-terminal residue" evidence="2">
    <location>
        <position position="1"/>
    </location>
</feature>
<dbReference type="EMBL" id="VYXF01011558">
    <property type="protein sequence ID" value="NWS35148.1"/>
    <property type="molecule type" value="Genomic_DNA"/>
</dbReference>
<organism evidence="2 3">
    <name type="scientific">Polioptila caerulea</name>
    <name type="common">Blue-grey gnatcatcher</name>
    <dbReference type="NCBI Taxonomy" id="66707"/>
    <lineage>
        <taxon>Eukaryota</taxon>
        <taxon>Metazoa</taxon>
        <taxon>Chordata</taxon>
        <taxon>Craniata</taxon>
        <taxon>Vertebrata</taxon>
        <taxon>Euteleostomi</taxon>
        <taxon>Archelosauria</taxon>
        <taxon>Archosauria</taxon>
        <taxon>Dinosauria</taxon>
        <taxon>Saurischia</taxon>
        <taxon>Theropoda</taxon>
        <taxon>Coelurosauria</taxon>
        <taxon>Aves</taxon>
        <taxon>Neognathae</taxon>
        <taxon>Neoaves</taxon>
        <taxon>Telluraves</taxon>
        <taxon>Australaves</taxon>
        <taxon>Passeriformes</taxon>
        <taxon>Certhiidae</taxon>
        <taxon>Polioptilinae</taxon>
        <taxon>Polioptila</taxon>
    </lineage>
</organism>
<keyword evidence="1" id="KW-0416">Keratin</keyword>
<comment type="caution">
    <text evidence="2">The sequence shown here is derived from an EMBL/GenBank/DDBJ whole genome shotgun (WGS) entry which is preliminary data.</text>
</comment>
<dbReference type="GO" id="GO:0005882">
    <property type="term" value="C:intermediate filament"/>
    <property type="evidence" value="ECO:0007669"/>
    <property type="project" value="UniProtKB-KW"/>
</dbReference>
<protein>
    <recommendedName>
        <fullName evidence="1">Keratin</fullName>
    </recommendedName>
</protein>
<evidence type="ECO:0000256" key="1">
    <source>
        <dbReference type="RuleBase" id="RU364002"/>
    </source>
</evidence>
<accession>A0A7K5ER63</accession>